<accession>A0AC34QK24</accession>
<sequence>MSLVLPNLIAKYLQWDKNEKTRSEIQTLVDKKDEEALKARMIGQLAFGTAGIRARVEGGFNRLNYLTVIQITHGFAMHLKNVFGNGKIEVVIGYDGRFDSKAFAEYAANVFTINGIGVYLFSDVVPTPVVSYSTAYLKCQAGLMVTASHNPKEDNGYKAYWSNGAQIVAPHDIEICRIAYAEAEPKSEYWNKEQIHQSNLLYCADSAIDKYFESELSRVLFSLMNSKCRLRFTYSAFHGVGYKFFKRMFTGYGFSENNLISVKQQQDPDPTFSTVPFPNPEEGAKVLKLCFETADANGSTIILANDPDADRIQLAEKQPNGEWRVFTGNEMGTLLTWWIFKNYREQHPVGDFSKVWILNSAVSSQIVKTMANAEGFQNQITLTGFKWMGNLASELRAKGNDVILAWEESIGFMPGSSLDKDGVIAAAMFAELASFLEHEGISLAEKLLDIYHDYGFHLVRSSYFMVPSPSITKQLFNNLRLDLNYPKTIGNDEVKYVRDLTTGYDNQQLDNKAVLPLSTSSEMITFTLVNGSIVTLRASGTEPKIKYYIELITEPGKDADEASKALDKLEHDVIEDLLQPSKYGLIARS</sequence>
<dbReference type="Proteomes" id="UP000887576">
    <property type="component" value="Unplaced"/>
</dbReference>
<evidence type="ECO:0000313" key="1">
    <source>
        <dbReference type="Proteomes" id="UP000887576"/>
    </source>
</evidence>
<name>A0AC34QK24_9BILA</name>
<evidence type="ECO:0000313" key="2">
    <source>
        <dbReference type="WBParaSite" id="JU765_v2.g17059.t1"/>
    </source>
</evidence>
<reference evidence="2" key="1">
    <citation type="submission" date="2022-11" db="UniProtKB">
        <authorList>
            <consortium name="WormBaseParasite"/>
        </authorList>
    </citation>
    <scope>IDENTIFICATION</scope>
</reference>
<proteinExistence type="predicted"/>
<dbReference type="WBParaSite" id="JU765_v2.g17059.t1">
    <property type="protein sequence ID" value="JU765_v2.g17059.t1"/>
    <property type="gene ID" value="JU765_v2.g17059"/>
</dbReference>
<protein>
    <submittedName>
        <fullName evidence="2">Phosphoglucomutase</fullName>
    </submittedName>
</protein>
<organism evidence="1 2">
    <name type="scientific">Panagrolaimus sp. JU765</name>
    <dbReference type="NCBI Taxonomy" id="591449"/>
    <lineage>
        <taxon>Eukaryota</taxon>
        <taxon>Metazoa</taxon>
        <taxon>Ecdysozoa</taxon>
        <taxon>Nematoda</taxon>
        <taxon>Chromadorea</taxon>
        <taxon>Rhabditida</taxon>
        <taxon>Tylenchina</taxon>
        <taxon>Panagrolaimomorpha</taxon>
        <taxon>Panagrolaimoidea</taxon>
        <taxon>Panagrolaimidae</taxon>
        <taxon>Panagrolaimus</taxon>
    </lineage>
</organism>